<dbReference type="SUPFAM" id="SSF53474">
    <property type="entry name" value="alpha/beta-Hydrolases"/>
    <property type="match status" value="1"/>
</dbReference>
<dbReference type="OrthoDB" id="199913at2759"/>
<dbReference type="GO" id="GO:0017171">
    <property type="term" value="F:serine hydrolase activity"/>
    <property type="evidence" value="ECO:0007669"/>
    <property type="project" value="TreeGrafter"/>
</dbReference>
<proteinExistence type="inferred from homology"/>
<keyword evidence="7" id="KW-1185">Reference proteome</keyword>
<evidence type="ECO:0000256" key="3">
    <source>
        <dbReference type="ARBA" id="ARBA00022525"/>
    </source>
</evidence>
<feature type="domain" description="Lipase" evidence="6">
    <location>
        <begin position="40"/>
        <end position="339"/>
    </location>
</feature>
<evidence type="ECO:0000313" key="8">
    <source>
        <dbReference type="RefSeq" id="XP_025412548.1"/>
    </source>
</evidence>
<dbReference type="InterPro" id="IPR029058">
    <property type="entry name" value="AB_hydrolase_fold"/>
</dbReference>
<sequence>MYRTLPILFITTWIMLFRVHQNNANFLKYGWNFVQDMFIEGSTANNLIKLLFIDDKNIDIRYWNEYRGNDKSIKIKFGYENEIKKYWIPNLPLKVIIHGWLDSTKQTNGVFNIKTAYVNTGGFNVLTVDWGAISANINYPMSVLMTSEIGSMLAKVLANIVRLRIVEPKDIHLIGHSLGAHIAGACGSSFGTNKIGRITGLDPAGPGFEYAKFQKKGLDRTDALFVDVIHTSGGSTGCFNALGHADFYPNGGSPPQPGCYEGIKFSRLIGLLSCSHSRAYSLYEDSVYHHKSMIAVYCSSWVHYVNHKCDHNFETPLGHGALTSARGNFYLSTKSTAPYAYSEHYKEDL</sequence>
<dbReference type="PANTHER" id="PTHR11610">
    <property type="entry name" value="LIPASE"/>
    <property type="match status" value="1"/>
</dbReference>
<dbReference type="AlphaFoldDB" id="A0A8B8FPU3"/>
<reference evidence="8" key="1">
    <citation type="submission" date="2025-08" db="UniProtKB">
        <authorList>
            <consortium name="RefSeq"/>
        </authorList>
    </citation>
    <scope>IDENTIFICATION</scope>
    <source>
        <tissue evidence="8">Whole body</tissue>
    </source>
</reference>
<dbReference type="GO" id="GO:0016298">
    <property type="term" value="F:lipase activity"/>
    <property type="evidence" value="ECO:0007669"/>
    <property type="project" value="InterPro"/>
</dbReference>
<comment type="subcellular location">
    <subcellularLocation>
        <location evidence="1">Secreted</location>
    </subcellularLocation>
</comment>
<dbReference type="GO" id="GO:0005615">
    <property type="term" value="C:extracellular space"/>
    <property type="evidence" value="ECO:0007669"/>
    <property type="project" value="TreeGrafter"/>
</dbReference>
<keyword evidence="3" id="KW-0964">Secreted</keyword>
<dbReference type="RefSeq" id="XP_025412548.1">
    <property type="nucleotide sequence ID" value="XM_025556763.1"/>
</dbReference>
<comment type="similarity">
    <text evidence="2 4">Belongs to the AB hydrolase superfamily. Lipase family.</text>
</comment>
<evidence type="ECO:0000256" key="1">
    <source>
        <dbReference type="ARBA" id="ARBA00004613"/>
    </source>
</evidence>
<name>A0A8B8FPU3_9HEMI</name>
<dbReference type="Proteomes" id="UP000694846">
    <property type="component" value="Unplaced"/>
</dbReference>
<organism evidence="7 8">
    <name type="scientific">Sipha flava</name>
    <name type="common">yellow sugarcane aphid</name>
    <dbReference type="NCBI Taxonomy" id="143950"/>
    <lineage>
        <taxon>Eukaryota</taxon>
        <taxon>Metazoa</taxon>
        <taxon>Ecdysozoa</taxon>
        <taxon>Arthropoda</taxon>
        <taxon>Hexapoda</taxon>
        <taxon>Insecta</taxon>
        <taxon>Pterygota</taxon>
        <taxon>Neoptera</taxon>
        <taxon>Paraneoptera</taxon>
        <taxon>Hemiptera</taxon>
        <taxon>Sternorrhyncha</taxon>
        <taxon>Aphidomorpha</taxon>
        <taxon>Aphidoidea</taxon>
        <taxon>Aphididae</taxon>
        <taxon>Sipha</taxon>
    </lineage>
</organism>
<feature type="signal peptide" evidence="5">
    <location>
        <begin position="1"/>
        <end position="24"/>
    </location>
</feature>
<dbReference type="GO" id="GO:0016042">
    <property type="term" value="P:lipid catabolic process"/>
    <property type="evidence" value="ECO:0007669"/>
    <property type="project" value="TreeGrafter"/>
</dbReference>
<dbReference type="PANTHER" id="PTHR11610:SF173">
    <property type="entry name" value="LIPASE DOMAIN-CONTAINING PROTEIN-RELATED"/>
    <property type="match status" value="1"/>
</dbReference>
<dbReference type="Gene3D" id="3.40.50.1820">
    <property type="entry name" value="alpha/beta hydrolase"/>
    <property type="match status" value="1"/>
</dbReference>
<evidence type="ECO:0000256" key="2">
    <source>
        <dbReference type="ARBA" id="ARBA00010701"/>
    </source>
</evidence>
<dbReference type="Pfam" id="PF00151">
    <property type="entry name" value="Lipase"/>
    <property type="match status" value="1"/>
</dbReference>
<evidence type="ECO:0000259" key="6">
    <source>
        <dbReference type="Pfam" id="PF00151"/>
    </source>
</evidence>
<dbReference type="InterPro" id="IPR013818">
    <property type="entry name" value="Lipase"/>
</dbReference>
<accession>A0A8B8FPU3</accession>
<dbReference type="GeneID" id="112685010"/>
<dbReference type="InterPro" id="IPR000734">
    <property type="entry name" value="TAG_lipase"/>
</dbReference>
<keyword evidence="5" id="KW-0732">Signal</keyword>
<gene>
    <name evidence="8" type="primary">LOC112685010</name>
</gene>
<evidence type="ECO:0000256" key="5">
    <source>
        <dbReference type="SAM" id="SignalP"/>
    </source>
</evidence>
<evidence type="ECO:0000256" key="4">
    <source>
        <dbReference type="RuleBase" id="RU004262"/>
    </source>
</evidence>
<evidence type="ECO:0000313" key="7">
    <source>
        <dbReference type="Proteomes" id="UP000694846"/>
    </source>
</evidence>
<dbReference type="PRINTS" id="PR00821">
    <property type="entry name" value="TAGLIPASE"/>
</dbReference>
<protein>
    <submittedName>
        <fullName evidence="8">Phospholipase A1-like isoform X1</fullName>
    </submittedName>
</protein>
<feature type="chain" id="PRO_5034190804" evidence="5">
    <location>
        <begin position="25"/>
        <end position="349"/>
    </location>
</feature>